<dbReference type="GO" id="GO:0000422">
    <property type="term" value="P:autophagy of mitochondrion"/>
    <property type="evidence" value="ECO:0007669"/>
    <property type="project" value="TreeGrafter"/>
</dbReference>
<evidence type="ECO:0000256" key="3">
    <source>
        <dbReference type="ARBA" id="ARBA00009714"/>
    </source>
</evidence>
<dbReference type="InterPro" id="IPR026849">
    <property type="entry name" value="ATG2"/>
</dbReference>
<dbReference type="AlphaFoldDB" id="A0A2H9TGR1"/>
<evidence type="ECO:0000313" key="13">
    <source>
        <dbReference type="EMBL" id="PJF16963.1"/>
    </source>
</evidence>
<feature type="compositionally biased region" description="Low complexity" evidence="12">
    <location>
        <begin position="941"/>
        <end position="957"/>
    </location>
</feature>
<dbReference type="STRING" id="1246581.A0A2H9TGR1"/>
<comment type="catalytic activity">
    <reaction evidence="11">
        <text>a 1,2-diacyl-sn-glycero-3-phosphoethanolamine(in) = a 1,2-diacyl-sn-glycero-3-phosphoethanolamine(out)</text>
        <dbReference type="Rhea" id="RHEA:38895"/>
        <dbReference type="ChEBI" id="CHEBI:64612"/>
    </reaction>
</comment>
<dbReference type="Proteomes" id="UP000240830">
    <property type="component" value="Unassembled WGS sequence"/>
</dbReference>
<evidence type="ECO:0000256" key="4">
    <source>
        <dbReference type="ARBA" id="ARBA00018070"/>
    </source>
</evidence>
<evidence type="ECO:0000256" key="8">
    <source>
        <dbReference type="ARBA" id="ARBA00023055"/>
    </source>
</evidence>
<dbReference type="GO" id="GO:0061709">
    <property type="term" value="P:reticulophagy"/>
    <property type="evidence" value="ECO:0007669"/>
    <property type="project" value="TreeGrafter"/>
</dbReference>
<evidence type="ECO:0000256" key="12">
    <source>
        <dbReference type="SAM" id="MobiDB-lite"/>
    </source>
</evidence>
<keyword evidence="8" id="KW-0445">Lipid transport</keyword>
<evidence type="ECO:0000256" key="9">
    <source>
        <dbReference type="ARBA" id="ARBA00023136"/>
    </source>
</evidence>
<dbReference type="GO" id="GO:0032266">
    <property type="term" value="F:phosphatidylinositol-3-phosphate binding"/>
    <property type="evidence" value="ECO:0007669"/>
    <property type="project" value="TreeGrafter"/>
</dbReference>
<dbReference type="GO" id="GO:0000045">
    <property type="term" value="P:autophagosome assembly"/>
    <property type="evidence" value="ECO:0007669"/>
    <property type="project" value="TreeGrafter"/>
</dbReference>
<evidence type="ECO:0000256" key="11">
    <source>
        <dbReference type="ARBA" id="ARBA00024615"/>
    </source>
</evidence>
<keyword evidence="6" id="KW-0256">Endoplasmic reticulum</keyword>
<keyword evidence="9" id="KW-0472">Membrane</keyword>
<feature type="region of interest" description="Disordered" evidence="12">
    <location>
        <begin position="916"/>
        <end position="963"/>
    </location>
</feature>
<dbReference type="GO" id="GO:0005789">
    <property type="term" value="C:endoplasmic reticulum membrane"/>
    <property type="evidence" value="ECO:0007669"/>
    <property type="project" value="UniProtKB-SubCell"/>
</dbReference>
<dbReference type="GO" id="GO:0006869">
    <property type="term" value="P:lipid transport"/>
    <property type="evidence" value="ECO:0007669"/>
    <property type="project" value="UniProtKB-KW"/>
</dbReference>
<dbReference type="PANTHER" id="PTHR13190:SF1">
    <property type="entry name" value="AUTOPHAGY-RELATED 2, ISOFORM A"/>
    <property type="match status" value="1"/>
</dbReference>
<dbReference type="Pfam" id="PF13329">
    <property type="entry name" value="ATG2_CAD"/>
    <property type="match status" value="1"/>
</dbReference>
<comment type="caution">
    <text evidence="13">The sequence shown here is derived from an EMBL/GenBank/DDBJ whole genome shotgun (WGS) entry which is preliminary data.</text>
</comment>
<evidence type="ECO:0000313" key="14">
    <source>
        <dbReference type="Proteomes" id="UP000240830"/>
    </source>
</evidence>
<sequence length="1107" mass="123999">MWSENVQSLNRYINKTPVVLKEGSLAELTITLASLLEGGGEIALHGLDLKCTSVSEDSMVFYDAVESSLLDGSVGRFAKNFVADLRIDEFRDAEICDSEINKSESHDGDKNVASSSGVDLLEQAIGALLGKFNLVMTETKITLQGPQNYQMLAINVPRIEACQTAGLAELFIEAMEGFNVKLLNRERERVIVSMTRPFPVSINFTNFLISAKNSALLIDITPDDVVLLREFARIYKSQGFGTDIRQQFGLDLMVKNPVILLSSSLELTTASLHLKMGKELSFEIDKAEIRYNDEPILVCPSVRKSLPSKLEFSKISISKHPKVLLPLFDSYKAVLNSSKHATSFTTYLKIDEIEFDNEHTVKMTEIEVNMDSRQWAMHVGKFTAAVNATRIECSRVSIFRSIRGSRADDAVVVDANSTGNTNSPCGTKASSLHSPFAEMATVIEGSLFVGVVAVPEEYFLLRSRLIEDSNVHYHISADQVNIRGSAMAELDGLLSQVVTEGNKQKVCYTASILHMSLTEAHVTAVAEGIEAIQFSSNMGSVTDLRMDLIELSTETMPLVKRALTVSLDPHFKPLVISNRKTLGEAEWSMCLSGAIISIPIYDDLFQTLWKQFPFSSAAASETITKWNVQLSLCSIQTKLPGAYQEKIAPHTLYMDKARLICDDKEPLLLFLQRGEVFFAPGPGLVMPVTGLFDEGHNYWEEQNYEALCKFDFLPISLTRTDGFWQIRVENNMITVDLFKDSVTTVTECANLYLQLVRDQRIKEYPSPSTDSCVDKEDGKMSSVLECIYEMDLEGDFGGNGFSASQVVDSNLNLEKNSLDLEEEYYSYGGMDSIPDDDLEGMIELPLPESLVAEETADAPKTAEGENLNFDDDFFATKVEDEEVHFPFSESQDEILARVQIADFSIAIRMHSGRQWSPNRSSHVGTRQETQFTPEFRERRSTLSSSASSRWSNLGGSSKTSSFRTIPKDDSVEFVIRGLNAELDWSNPFPPELVAPDMILAAMRMSVKKVEIMDHVRSSRWKTFLTRRIAKGETGPMIQLKVEMNFVEREEHKLLPEDQLEATIKLDVEPLRLHIDQDTLLFMLRFLDSKPTRRDVRPMFFGLPYNCD</sequence>
<keyword evidence="7" id="KW-0072">Autophagy</keyword>
<name>A0A2H9TGR1_9FUNG</name>
<dbReference type="EMBL" id="MTSL01000199">
    <property type="protein sequence ID" value="PJF16963.1"/>
    <property type="molecule type" value="Genomic_DNA"/>
</dbReference>
<comment type="catalytic activity">
    <reaction evidence="10">
        <text>a 1,2-diacyl-sn-glycero-3-phospho-L-serine(in) = a 1,2-diacyl-sn-glycero-3-phospho-L-serine(out)</text>
        <dbReference type="Rhea" id="RHEA:38663"/>
        <dbReference type="ChEBI" id="CHEBI:57262"/>
    </reaction>
</comment>
<proteinExistence type="inferred from homology"/>
<protein>
    <recommendedName>
        <fullName evidence="4">Autophagy-related protein 2</fullName>
    </recommendedName>
</protein>
<evidence type="ECO:0000256" key="1">
    <source>
        <dbReference type="ARBA" id="ARBA00004406"/>
    </source>
</evidence>
<dbReference type="GO" id="GO:0034727">
    <property type="term" value="P:piecemeal microautophagy of the nucleus"/>
    <property type="evidence" value="ECO:0007669"/>
    <property type="project" value="TreeGrafter"/>
</dbReference>
<comment type="subcellular location">
    <subcellularLocation>
        <location evidence="1">Endoplasmic reticulum membrane</location>
        <topology evidence="1">Peripheral membrane protein</topology>
    </subcellularLocation>
    <subcellularLocation>
        <location evidence="2">Preautophagosomal structure membrane</location>
        <topology evidence="2">Peripheral membrane protein</topology>
    </subcellularLocation>
</comment>
<keyword evidence="14" id="KW-1185">Reference proteome</keyword>
<evidence type="ECO:0000256" key="2">
    <source>
        <dbReference type="ARBA" id="ARBA00004623"/>
    </source>
</evidence>
<evidence type="ECO:0000256" key="6">
    <source>
        <dbReference type="ARBA" id="ARBA00022824"/>
    </source>
</evidence>
<dbReference type="PANTHER" id="PTHR13190">
    <property type="entry name" value="AUTOPHAGY-RELATED 2, ISOFORM A"/>
    <property type="match status" value="1"/>
</dbReference>
<accession>A0A2H9TGR1</accession>
<keyword evidence="5" id="KW-0813">Transport</keyword>
<dbReference type="GO" id="GO:0043495">
    <property type="term" value="F:protein-membrane adaptor activity"/>
    <property type="evidence" value="ECO:0007669"/>
    <property type="project" value="TreeGrafter"/>
</dbReference>
<reference evidence="13 14" key="1">
    <citation type="submission" date="2016-10" db="EMBL/GenBank/DDBJ databases">
        <title>The genome of Paramicrosporidium saccamoebae is the missing link in understanding Cryptomycota and Microsporidia evolution.</title>
        <authorList>
            <person name="Quandt C.A."/>
            <person name="Beaudet D."/>
            <person name="Corsaro D."/>
            <person name="Michel R."/>
            <person name="Corradi N."/>
            <person name="James T."/>
        </authorList>
    </citation>
    <scope>NUCLEOTIDE SEQUENCE [LARGE SCALE GENOMIC DNA]</scope>
    <source>
        <strain evidence="13 14">KSL3</strain>
    </source>
</reference>
<dbReference type="GO" id="GO:0061723">
    <property type="term" value="P:glycophagy"/>
    <property type="evidence" value="ECO:0007669"/>
    <property type="project" value="TreeGrafter"/>
</dbReference>
<comment type="similarity">
    <text evidence="3">Belongs to the ATG2 family.</text>
</comment>
<organism evidence="13 14">
    <name type="scientific">Paramicrosporidium saccamoebae</name>
    <dbReference type="NCBI Taxonomy" id="1246581"/>
    <lineage>
        <taxon>Eukaryota</taxon>
        <taxon>Fungi</taxon>
        <taxon>Fungi incertae sedis</taxon>
        <taxon>Cryptomycota</taxon>
        <taxon>Cryptomycota incertae sedis</taxon>
        <taxon>Paramicrosporidium</taxon>
    </lineage>
</organism>
<evidence type="ECO:0000256" key="5">
    <source>
        <dbReference type="ARBA" id="ARBA00022448"/>
    </source>
</evidence>
<gene>
    <name evidence="13" type="ORF">PSACC_03199</name>
</gene>
<feature type="compositionally biased region" description="Polar residues" evidence="12">
    <location>
        <begin position="916"/>
        <end position="932"/>
    </location>
</feature>
<dbReference type="GO" id="GO:0061908">
    <property type="term" value="C:phagophore"/>
    <property type="evidence" value="ECO:0007669"/>
    <property type="project" value="TreeGrafter"/>
</dbReference>
<evidence type="ECO:0000256" key="7">
    <source>
        <dbReference type="ARBA" id="ARBA00023006"/>
    </source>
</evidence>
<dbReference type="GO" id="GO:0034045">
    <property type="term" value="C:phagophore assembly site membrane"/>
    <property type="evidence" value="ECO:0007669"/>
    <property type="project" value="UniProtKB-SubCell"/>
</dbReference>
<evidence type="ECO:0000256" key="10">
    <source>
        <dbReference type="ARBA" id="ARBA00024479"/>
    </source>
</evidence>
<dbReference type="OrthoDB" id="18982at2759"/>